<gene>
    <name evidence="3" type="ORF">XAT740_LOCUS8322</name>
</gene>
<accession>A0A814A0V0</accession>
<keyword evidence="1" id="KW-0802">TPR repeat</keyword>
<protein>
    <submittedName>
        <fullName evidence="3">Uncharacterized protein</fullName>
    </submittedName>
</protein>
<evidence type="ECO:0000313" key="4">
    <source>
        <dbReference type="Proteomes" id="UP000663828"/>
    </source>
</evidence>
<dbReference type="PROSITE" id="PS50005">
    <property type="entry name" value="TPR"/>
    <property type="match status" value="1"/>
</dbReference>
<proteinExistence type="predicted"/>
<dbReference type="EMBL" id="CAJNOR010000414">
    <property type="protein sequence ID" value="CAF0906885.1"/>
    <property type="molecule type" value="Genomic_DNA"/>
</dbReference>
<sequence length="281" mass="32295">MEKCLNMLQDKSRRSSRQRKATLRNIPNSFSPALSGQLKSPLLSIINQPNKPSASKTTIKIDLLLPIKIFLAMEKSTGAFLHTCSFAEAKTEILTLESADEMSRVYNALWFRHFEASEQHSTLGTFPIINVPSVLHNMGSKFQINDISNDKVDLEIKRVTLTVRDFHLTLVDEMKVKIQQSSQTTLNILLARYLIELGENRASKQYFNQLLDNKQHQNDSNLVAVYNYFGIIYFRLGFYDEALDSYRKVLDVQMQFQFSDNYVGQAHFSINQLDEAQENLE</sequence>
<name>A0A814A0V0_ADIRI</name>
<dbReference type="Gene3D" id="1.25.40.10">
    <property type="entry name" value="Tetratricopeptide repeat domain"/>
    <property type="match status" value="1"/>
</dbReference>
<comment type="caution">
    <text evidence="3">The sequence shown here is derived from an EMBL/GenBank/DDBJ whole genome shotgun (WGS) entry which is preliminary data.</text>
</comment>
<evidence type="ECO:0000313" key="3">
    <source>
        <dbReference type="EMBL" id="CAF0906885.1"/>
    </source>
</evidence>
<organism evidence="3 4">
    <name type="scientific">Adineta ricciae</name>
    <name type="common">Rotifer</name>
    <dbReference type="NCBI Taxonomy" id="249248"/>
    <lineage>
        <taxon>Eukaryota</taxon>
        <taxon>Metazoa</taxon>
        <taxon>Spiralia</taxon>
        <taxon>Gnathifera</taxon>
        <taxon>Rotifera</taxon>
        <taxon>Eurotatoria</taxon>
        <taxon>Bdelloidea</taxon>
        <taxon>Adinetida</taxon>
        <taxon>Adinetidae</taxon>
        <taxon>Adineta</taxon>
    </lineage>
</organism>
<feature type="repeat" description="TPR" evidence="1">
    <location>
        <begin position="223"/>
        <end position="256"/>
    </location>
</feature>
<feature type="region of interest" description="Disordered" evidence="2">
    <location>
        <begin position="1"/>
        <end position="21"/>
    </location>
</feature>
<keyword evidence="4" id="KW-1185">Reference proteome</keyword>
<dbReference type="SUPFAM" id="SSF48452">
    <property type="entry name" value="TPR-like"/>
    <property type="match status" value="1"/>
</dbReference>
<dbReference type="Proteomes" id="UP000663828">
    <property type="component" value="Unassembled WGS sequence"/>
</dbReference>
<evidence type="ECO:0000256" key="1">
    <source>
        <dbReference type="PROSITE-ProRule" id="PRU00339"/>
    </source>
</evidence>
<dbReference type="AlphaFoldDB" id="A0A814A0V0"/>
<dbReference type="InterPro" id="IPR019734">
    <property type="entry name" value="TPR_rpt"/>
</dbReference>
<evidence type="ECO:0000256" key="2">
    <source>
        <dbReference type="SAM" id="MobiDB-lite"/>
    </source>
</evidence>
<dbReference type="InterPro" id="IPR011990">
    <property type="entry name" value="TPR-like_helical_dom_sf"/>
</dbReference>
<reference evidence="3" key="1">
    <citation type="submission" date="2021-02" db="EMBL/GenBank/DDBJ databases">
        <authorList>
            <person name="Nowell W R."/>
        </authorList>
    </citation>
    <scope>NUCLEOTIDE SEQUENCE</scope>
</reference>